<dbReference type="Proteomes" id="UP000007490">
    <property type="component" value="Chromosome"/>
</dbReference>
<sequence>MDNKGYVMGGIAFLLIIPALILANILASAVITDEVHIIPFKSDKLHQLSGDVESNISLITLQILNETSDTVSRTGEPVPNSKFIIKSRIQSKIDESYLEYQRETGINVTCKINSVDNSKDPYKVCVNYTLYANYHEGYIAKNMSQDVQFACSDFTDSQTCKIKDPLPFIKLKGYGSLKTEGDTIFYGASLSNYLKSKGIENSTAYDNASSPLYFKRCPYDPYPFHGHSNSYSTLKNCIDNGYYHLSAAGPCIFCRFEGNSVCNHTGLETFVVPGTSNLSCEYAPCSVDHVIFGASPSEIYLGKLLSYDSNTPQWGMFLDKGHRDKYGLPCD</sequence>
<dbReference type="AlphaFoldDB" id="F0T7U8"/>
<gene>
    <name evidence="1" type="ordered locus">Metbo_0183</name>
</gene>
<dbReference type="KEGG" id="mel:Metbo_0183"/>
<dbReference type="GeneID" id="24964513"/>
<dbReference type="OrthoDB" id="82543at2157"/>
<organism evidence="1 2">
    <name type="scientific">Methanobacterium lacus (strain AL-21)</name>
    <dbReference type="NCBI Taxonomy" id="877455"/>
    <lineage>
        <taxon>Archaea</taxon>
        <taxon>Methanobacteriati</taxon>
        <taxon>Methanobacteriota</taxon>
        <taxon>Methanomada group</taxon>
        <taxon>Methanobacteria</taxon>
        <taxon>Methanobacteriales</taxon>
        <taxon>Methanobacteriaceae</taxon>
        <taxon>Methanobacterium</taxon>
    </lineage>
</organism>
<evidence type="ECO:0000313" key="2">
    <source>
        <dbReference type="Proteomes" id="UP000007490"/>
    </source>
</evidence>
<proteinExistence type="predicted"/>
<name>F0T7U8_METLA</name>
<keyword evidence="2" id="KW-1185">Reference proteome</keyword>
<dbReference type="EMBL" id="CP002551">
    <property type="protein sequence ID" value="ADZ08435.1"/>
    <property type="molecule type" value="Genomic_DNA"/>
</dbReference>
<dbReference type="eggNOG" id="arCOG06495">
    <property type="taxonomic scope" value="Archaea"/>
</dbReference>
<reference evidence="1 2" key="2">
    <citation type="journal article" date="2014" name="Int. J. Syst. Evol. Microbiol.">
        <title>Methanobacterium paludis sp. nov. and a novel strain of Methanobacterium lacus isolated from northern peatlands.</title>
        <authorList>
            <person name="Cadillo-Quiroz H."/>
            <person name="Brauer S.L."/>
            <person name="Goodson N."/>
            <person name="Yavitt J.B."/>
            <person name="Zinder S.H."/>
        </authorList>
    </citation>
    <scope>NUCLEOTIDE SEQUENCE [LARGE SCALE GENOMIC DNA]</scope>
    <source>
        <strain evidence="1 2">AL-21</strain>
    </source>
</reference>
<protein>
    <submittedName>
        <fullName evidence="1">Uncharacterized protein</fullName>
    </submittedName>
</protein>
<reference evidence="2" key="1">
    <citation type="submission" date="2011-02" db="EMBL/GenBank/DDBJ databases">
        <title>Complete sequence of Methanobacterium sp. AL-21.</title>
        <authorList>
            <consortium name="US DOE Joint Genome Institute"/>
            <person name="Lucas S."/>
            <person name="Copeland A."/>
            <person name="Lapidus A."/>
            <person name="Cheng J.-F."/>
            <person name="Goodwin L."/>
            <person name="Pitluck S."/>
            <person name="Chertkov O."/>
            <person name="Detter J.C."/>
            <person name="Han C."/>
            <person name="Tapia R."/>
            <person name="Land M."/>
            <person name="Hauser L."/>
            <person name="Kyrpides N."/>
            <person name="Ivanova N."/>
            <person name="Mikhailova N."/>
            <person name="Pagani I."/>
            <person name="Cadillo-Quiroz H."/>
            <person name="Imachi H."/>
            <person name="Zinder S."/>
            <person name="Liu W."/>
            <person name="Woyke T."/>
        </authorList>
    </citation>
    <scope>NUCLEOTIDE SEQUENCE [LARGE SCALE GENOMIC DNA]</scope>
    <source>
        <strain evidence="2">AL-21</strain>
    </source>
</reference>
<evidence type="ECO:0000313" key="1">
    <source>
        <dbReference type="EMBL" id="ADZ08435.1"/>
    </source>
</evidence>
<accession>F0T7U8</accession>
<dbReference type="RefSeq" id="WP_013643786.1">
    <property type="nucleotide sequence ID" value="NC_015216.1"/>
</dbReference>
<dbReference type="HOGENOM" id="CLU_887438_0_0_2"/>
<dbReference type="STRING" id="877455.Metbo_0183"/>